<keyword evidence="3" id="KW-0808">Transferase</keyword>
<evidence type="ECO:0000313" key="4">
    <source>
        <dbReference type="Proteomes" id="UP000184041"/>
    </source>
</evidence>
<evidence type="ECO:0000256" key="1">
    <source>
        <dbReference type="SAM" id="MobiDB-lite"/>
    </source>
</evidence>
<protein>
    <submittedName>
        <fullName evidence="3">Methyltransferase domain-containing protein</fullName>
    </submittedName>
</protein>
<dbReference type="InterPro" id="IPR041698">
    <property type="entry name" value="Methyltransf_25"/>
</dbReference>
<evidence type="ECO:0000313" key="3">
    <source>
        <dbReference type="EMBL" id="SHE94551.1"/>
    </source>
</evidence>
<organism evidence="3 4">
    <name type="scientific">Fodinibius roseus</name>
    <dbReference type="NCBI Taxonomy" id="1194090"/>
    <lineage>
        <taxon>Bacteria</taxon>
        <taxon>Pseudomonadati</taxon>
        <taxon>Balneolota</taxon>
        <taxon>Balneolia</taxon>
        <taxon>Balneolales</taxon>
        <taxon>Balneolaceae</taxon>
        <taxon>Fodinibius</taxon>
    </lineage>
</organism>
<dbReference type="STRING" id="1194090.SAMN05443144_104162"/>
<feature type="region of interest" description="Disordered" evidence="1">
    <location>
        <begin position="1"/>
        <end position="23"/>
    </location>
</feature>
<dbReference type="AlphaFoldDB" id="A0A1M4XMA1"/>
<dbReference type="Proteomes" id="UP000184041">
    <property type="component" value="Unassembled WGS sequence"/>
</dbReference>
<sequence>MNKASQPKRDNKPHTGKSLGPVNNLEHHLHPEWWKRIFNSIYLKTDADVVGDDKITESEVTIFHELLEVKNGHSLLDLACGQGRHLIELAKRGDYNLFGLDRSRYLLQRAKSNAKKRGAAVNLKEGDARKLPYAADSFDFVTILGNSFGYFEVPEEDAKILKEVFRVLKPGGKLLMDIADGSFLRKNFIPRSWEWIDKKHFVCRERSLAADNRRLISREVVTHTDTGVIVDQFYAERLYTEEELEMLVDKVGFREIQLHGNIKVDSVRNQDLGMMANRFILTAGPLRNGPLKKVRKTSAMWLWLWEIPI</sequence>
<gene>
    <name evidence="3" type="ORF">SAMN05443144_104162</name>
</gene>
<dbReference type="CDD" id="cd02440">
    <property type="entry name" value="AdoMet_MTases"/>
    <property type="match status" value="1"/>
</dbReference>
<evidence type="ECO:0000259" key="2">
    <source>
        <dbReference type="Pfam" id="PF13649"/>
    </source>
</evidence>
<dbReference type="Gene3D" id="2.20.25.110">
    <property type="entry name" value="S-adenosyl-L-methionine-dependent methyltransferases"/>
    <property type="match status" value="1"/>
</dbReference>
<dbReference type="SUPFAM" id="SSF53335">
    <property type="entry name" value="S-adenosyl-L-methionine-dependent methyltransferases"/>
    <property type="match status" value="1"/>
</dbReference>
<reference evidence="3 4" key="1">
    <citation type="submission" date="2016-11" db="EMBL/GenBank/DDBJ databases">
        <authorList>
            <person name="Jaros S."/>
            <person name="Januszkiewicz K."/>
            <person name="Wedrychowicz H."/>
        </authorList>
    </citation>
    <scope>NUCLEOTIDE SEQUENCE [LARGE SCALE GENOMIC DNA]</scope>
    <source>
        <strain evidence="3 4">DSM 21986</strain>
    </source>
</reference>
<dbReference type="GO" id="GO:0032259">
    <property type="term" value="P:methylation"/>
    <property type="evidence" value="ECO:0007669"/>
    <property type="project" value="UniProtKB-KW"/>
</dbReference>
<dbReference type="RefSeq" id="WP_211483096.1">
    <property type="nucleotide sequence ID" value="NZ_FQUS01000004.1"/>
</dbReference>
<dbReference type="GO" id="GO:0008168">
    <property type="term" value="F:methyltransferase activity"/>
    <property type="evidence" value="ECO:0007669"/>
    <property type="project" value="UniProtKB-KW"/>
</dbReference>
<name>A0A1M4XMA1_9BACT</name>
<dbReference type="InterPro" id="IPR029063">
    <property type="entry name" value="SAM-dependent_MTases_sf"/>
</dbReference>
<dbReference type="Pfam" id="PF13649">
    <property type="entry name" value="Methyltransf_25"/>
    <property type="match status" value="1"/>
</dbReference>
<dbReference type="PANTHER" id="PTHR44068:SF11">
    <property type="entry name" value="GERANYL DIPHOSPHATE 2-C-METHYLTRANSFERASE"/>
    <property type="match status" value="1"/>
</dbReference>
<dbReference type="InterPro" id="IPR050447">
    <property type="entry name" value="Erg6_SMT_methyltransf"/>
</dbReference>
<keyword evidence="3" id="KW-0489">Methyltransferase</keyword>
<feature type="domain" description="Methyltransferase" evidence="2">
    <location>
        <begin position="76"/>
        <end position="172"/>
    </location>
</feature>
<keyword evidence="4" id="KW-1185">Reference proteome</keyword>
<dbReference type="PANTHER" id="PTHR44068">
    <property type="entry name" value="ZGC:194242"/>
    <property type="match status" value="1"/>
</dbReference>
<accession>A0A1M4XMA1</accession>
<proteinExistence type="predicted"/>
<dbReference type="EMBL" id="FQUS01000004">
    <property type="protein sequence ID" value="SHE94551.1"/>
    <property type="molecule type" value="Genomic_DNA"/>
</dbReference>
<dbReference type="Gene3D" id="3.40.50.150">
    <property type="entry name" value="Vaccinia Virus protein VP39"/>
    <property type="match status" value="1"/>
</dbReference>